<dbReference type="GO" id="GO:0005886">
    <property type="term" value="C:plasma membrane"/>
    <property type="evidence" value="ECO:0007669"/>
    <property type="project" value="UniProtKB-SubCell"/>
</dbReference>
<evidence type="ECO:0000256" key="5">
    <source>
        <dbReference type="ARBA" id="ARBA00022679"/>
    </source>
</evidence>
<keyword evidence="16" id="KW-1185">Reference proteome</keyword>
<dbReference type="InterPro" id="IPR005467">
    <property type="entry name" value="His_kinase_dom"/>
</dbReference>
<dbReference type="SUPFAM" id="SSF55874">
    <property type="entry name" value="ATPase domain of HSP90 chaperone/DNA topoisomerase II/histidine kinase"/>
    <property type="match status" value="1"/>
</dbReference>
<dbReference type="GO" id="GO:0016036">
    <property type="term" value="P:cellular response to phosphate starvation"/>
    <property type="evidence" value="ECO:0007669"/>
    <property type="project" value="TreeGrafter"/>
</dbReference>
<dbReference type="Pfam" id="PF02518">
    <property type="entry name" value="HATPase_c"/>
    <property type="match status" value="1"/>
</dbReference>
<keyword evidence="4" id="KW-1003">Cell membrane</keyword>
<evidence type="ECO:0000256" key="6">
    <source>
        <dbReference type="ARBA" id="ARBA00022692"/>
    </source>
</evidence>
<feature type="transmembrane region" description="Helical" evidence="13">
    <location>
        <begin position="37"/>
        <end position="61"/>
    </location>
</feature>
<evidence type="ECO:0000313" key="15">
    <source>
        <dbReference type="EMBL" id="MBF4501311.1"/>
    </source>
</evidence>
<dbReference type="EC" id="2.7.13.3" evidence="3"/>
<keyword evidence="5" id="KW-0808">Transferase</keyword>
<gene>
    <name evidence="15" type="ORF">IRY55_08055</name>
</gene>
<reference evidence="15" key="1">
    <citation type="submission" date="2020-11" db="EMBL/GenBank/DDBJ databases">
        <title>Multidrug resistant novel bacterium Savagea serpentis sp. nov., isolated from the scats of a vine snake (Ahaetulla nasuta).</title>
        <authorList>
            <person name="Venkata Ramana V."/>
            <person name="Vikas Patil S."/>
            <person name="Yogita Lugani V."/>
        </authorList>
    </citation>
    <scope>NUCLEOTIDE SEQUENCE</scope>
    <source>
        <strain evidence="15">SN6</strain>
    </source>
</reference>
<dbReference type="AlphaFoldDB" id="A0A8J7KEM3"/>
<evidence type="ECO:0000259" key="14">
    <source>
        <dbReference type="PROSITE" id="PS50109"/>
    </source>
</evidence>
<dbReference type="PANTHER" id="PTHR45453:SF2">
    <property type="entry name" value="HISTIDINE KINASE"/>
    <property type="match status" value="1"/>
</dbReference>
<dbReference type="InterPro" id="IPR003594">
    <property type="entry name" value="HATPase_dom"/>
</dbReference>
<name>A0A8J7KEM3_9BACL</name>
<dbReference type="PRINTS" id="PR00344">
    <property type="entry name" value="BCTRLSENSOR"/>
</dbReference>
<evidence type="ECO:0000256" key="10">
    <source>
        <dbReference type="ARBA" id="ARBA00022989"/>
    </source>
</evidence>
<keyword evidence="7" id="KW-0547">Nucleotide-binding</keyword>
<evidence type="ECO:0000256" key="9">
    <source>
        <dbReference type="ARBA" id="ARBA00022840"/>
    </source>
</evidence>
<evidence type="ECO:0000256" key="4">
    <source>
        <dbReference type="ARBA" id="ARBA00022475"/>
    </source>
</evidence>
<dbReference type="PANTHER" id="PTHR45453">
    <property type="entry name" value="PHOSPHATE REGULON SENSOR PROTEIN PHOR"/>
    <property type="match status" value="1"/>
</dbReference>
<dbReference type="PROSITE" id="PS50109">
    <property type="entry name" value="HIS_KIN"/>
    <property type="match status" value="1"/>
</dbReference>
<comment type="catalytic activity">
    <reaction evidence="1">
        <text>ATP + protein L-histidine = ADP + protein N-phospho-L-histidine.</text>
        <dbReference type="EC" id="2.7.13.3"/>
    </reaction>
</comment>
<evidence type="ECO:0000256" key="8">
    <source>
        <dbReference type="ARBA" id="ARBA00022777"/>
    </source>
</evidence>
<dbReference type="InterPro" id="IPR036890">
    <property type="entry name" value="HATPase_C_sf"/>
</dbReference>
<comment type="subcellular location">
    <subcellularLocation>
        <location evidence="2">Cell membrane</location>
        <topology evidence="2">Multi-pass membrane protein</topology>
    </subcellularLocation>
</comment>
<feature type="domain" description="Histidine kinase" evidence="14">
    <location>
        <begin position="123"/>
        <end position="329"/>
    </location>
</feature>
<organism evidence="15 16">
    <name type="scientific">Savagea serpentis</name>
    <dbReference type="NCBI Taxonomy" id="2785297"/>
    <lineage>
        <taxon>Bacteria</taxon>
        <taxon>Bacillati</taxon>
        <taxon>Bacillota</taxon>
        <taxon>Bacilli</taxon>
        <taxon>Bacillales</taxon>
        <taxon>Caryophanaceae</taxon>
        <taxon>Savagea</taxon>
    </lineage>
</organism>
<dbReference type="SMART" id="SM00387">
    <property type="entry name" value="HATPase_c"/>
    <property type="match status" value="1"/>
</dbReference>
<evidence type="ECO:0000256" key="7">
    <source>
        <dbReference type="ARBA" id="ARBA00022741"/>
    </source>
</evidence>
<dbReference type="GO" id="GO:0005524">
    <property type="term" value="F:ATP binding"/>
    <property type="evidence" value="ECO:0007669"/>
    <property type="project" value="UniProtKB-KW"/>
</dbReference>
<dbReference type="InterPro" id="IPR050351">
    <property type="entry name" value="BphY/WalK/GraS-like"/>
</dbReference>
<accession>A0A8J7KEM3</accession>
<evidence type="ECO:0000256" key="3">
    <source>
        <dbReference type="ARBA" id="ARBA00012438"/>
    </source>
</evidence>
<sequence>MKAVQLFIKEHVPLLLFQCGLLGFILLLYWLDGFRDMYTATYAFILGIVFTFAFLLAKYILRRNFYTKIVEKPTHMEDLLIRYSTTPEHLATTQFMRKSYRLYQGEVQQLYAAQRRQLHFINQWVHQMKTPISVTSLLLQQEEINVKSIQEELDKMQRGLEAVLVHARLDTFEEDMRIEAVPLRQLVQGVISEHKRLFITNGVFPVVDIDESIVVATDVKWIKIVFAQFVTNAVKYTFEKGKKVYFFAEQTDEKVSFSVRDEGIGIPQSDINRIKKPFFTGENGRLTGESTGMGLYIATEVCERLGHTFHVESEVGVGTTMTIDFTVERKEERIDGQKDSRKITRNHEDLRE</sequence>
<evidence type="ECO:0000313" key="16">
    <source>
        <dbReference type="Proteomes" id="UP000622653"/>
    </source>
</evidence>
<dbReference type="GO" id="GO:0004721">
    <property type="term" value="F:phosphoprotein phosphatase activity"/>
    <property type="evidence" value="ECO:0007669"/>
    <property type="project" value="TreeGrafter"/>
</dbReference>
<keyword evidence="6 13" id="KW-0812">Transmembrane</keyword>
<feature type="transmembrane region" description="Helical" evidence="13">
    <location>
        <begin position="12"/>
        <end position="31"/>
    </location>
</feature>
<protein>
    <recommendedName>
        <fullName evidence="3">histidine kinase</fullName>
        <ecNumber evidence="3">2.7.13.3</ecNumber>
    </recommendedName>
</protein>
<evidence type="ECO:0000256" key="1">
    <source>
        <dbReference type="ARBA" id="ARBA00000085"/>
    </source>
</evidence>
<dbReference type="Proteomes" id="UP000622653">
    <property type="component" value="Unassembled WGS sequence"/>
</dbReference>
<evidence type="ECO:0000256" key="13">
    <source>
        <dbReference type="SAM" id="Phobius"/>
    </source>
</evidence>
<proteinExistence type="predicted"/>
<evidence type="ECO:0000256" key="2">
    <source>
        <dbReference type="ARBA" id="ARBA00004651"/>
    </source>
</evidence>
<dbReference type="Gene3D" id="3.30.565.10">
    <property type="entry name" value="Histidine kinase-like ATPase, C-terminal domain"/>
    <property type="match status" value="1"/>
</dbReference>
<keyword evidence="11" id="KW-0902">Two-component regulatory system</keyword>
<evidence type="ECO:0000256" key="12">
    <source>
        <dbReference type="ARBA" id="ARBA00023136"/>
    </source>
</evidence>
<keyword evidence="10 13" id="KW-1133">Transmembrane helix</keyword>
<keyword evidence="12 13" id="KW-0472">Membrane</keyword>
<dbReference type="RefSeq" id="WP_194562794.1">
    <property type="nucleotide sequence ID" value="NZ_JADKPV010000003.1"/>
</dbReference>
<dbReference type="GO" id="GO:0000155">
    <property type="term" value="F:phosphorelay sensor kinase activity"/>
    <property type="evidence" value="ECO:0007669"/>
    <property type="project" value="TreeGrafter"/>
</dbReference>
<comment type="caution">
    <text evidence="15">The sequence shown here is derived from an EMBL/GenBank/DDBJ whole genome shotgun (WGS) entry which is preliminary data.</text>
</comment>
<dbReference type="EMBL" id="JADKPV010000003">
    <property type="protein sequence ID" value="MBF4501311.1"/>
    <property type="molecule type" value="Genomic_DNA"/>
</dbReference>
<dbReference type="InterPro" id="IPR004358">
    <property type="entry name" value="Sig_transdc_His_kin-like_C"/>
</dbReference>
<keyword evidence="9" id="KW-0067">ATP-binding</keyword>
<evidence type="ECO:0000256" key="11">
    <source>
        <dbReference type="ARBA" id="ARBA00023012"/>
    </source>
</evidence>
<keyword evidence="8 15" id="KW-0418">Kinase</keyword>